<evidence type="ECO:0000256" key="2">
    <source>
        <dbReference type="SAM" id="Phobius"/>
    </source>
</evidence>
<keyword evidence="2" id="KW-0812">Transmembrane</keyword>
<comment type="caution">
    <text evidence="3">The sequence shown here is derived from an EMBL/GenBank/DDBJ whole genome shotgun (WGS) entry which is preliminary data.</text>
</comment>
<evidence type="ECO:0000313" key="3">
    <source>
        <dbReference type="EMBL" id="GEM09343.1"/>
    </source>
</evidence>
<feature type="compositionally biased region" description="Basic and acidic residues" evidence="1">
    <location>
        <begin position="276"/>
        <end position="288"/>
    </location>
</feature>
<feature type="transmembrane region" description="Helical" evidence="2">
    <location>
        <begin position="61"/>
        <end position="79"/>
    </location>
</feature>
<dbReference type="OrthoDB" id="2588793at2759"/>
<name>A0A511KG45_RHOTO</name>
<protein>
    <recommendedName>
        <fullName evidence="5">Proteophosphoglycan ppg4</fullName>
    </recommendedName>
</protein>
<evidence type="ECO:0008006" key="5">
    <source>
        <dbReference type="Google" id="ProtNLM"/>
    </source>
</evidence>
<feature type="compositionally biased region" description="Basic residues" evidence="1">
    <location>
        <begin position="163"/>
        <end position="176"/>
    </location>
</feature>
<feature type="region of interest" description="Disordered" evidence="1">
    <location>
        <begin position="252"/>
        <end position="288"/>
    </location>
</feature>
<keyword evidence="2" id="KW-1133">Transmembrane helix</keyword>
<keyword evidence="2" id="KW-0472">Membrane</keyword>
<evidence type="ECO:0000256" key="1">
    <source>
        <dbReference type="SAM" id="MobiDB-lite"/>
    </source>
</evidence>
<sequence length="591" mass="67234">MGSLTARAPYTLLATWPSSADPDSSSAFVEKRDKLAHSRSISLNGIGSGFAPEKNIRRRRLAGLLVATAGVAGLVVLLLNHLPAPPWRTGQGELQYTARHRIAVDFETTAVPEDWSCNPFKEPGRLEVDVRNKFKNIWRPFDEACPPSKLMEGVVNSVEAMKKAPRRGFHKQRGPRRSHDTSVRWQGDKDERGQFYPWLVNATIVLLGAQVSSPHALTSANQLRRAGDSMERLHLSEFCDFVGGDLQHITPRHPASPPLYRKKLPTLLDADGNESEESKRRKEERRKNEDEWEFDRVKSWNITRPWVCDIKEYGATIVSSFHWGLEDLEDAFESEDFFHGPSTFLQRFFHKDLPLIEKLAEHFDRPSILQPTVIEVASGYWDLRQMTEEDFIQAGITRPYPTDDDRSFGPIGEEREARWRKHMVEVIKEIAKAFPGSQGVRDGPVISWRTMHHPKRNNYTPYSRVAPLDALARKTMHDLRVSSLATSPAFRSNSGSLVHSHLPPEALQEIERISRELGDADGTDYGFDERIRVDEVGKLLEGQENHFRDFLHPDALPGSYLWSDIILYEVKRAYYRIGRSTQELAAISVAS</sequence>
<reference evidence="3 4" key="1">
    <citation type="submission" date="2019-07" db="EMBL/GenBank/DDBJ databases">
        <title>Rhodotorula toruloides NBRC10032 genome sequencing.</title>
        <authorList>
            <person name="Shida Y."/>
            <person name="Takaku H."/>
            <person name="Ogasawara W."/>
            <person name="Mori K."/>
        </authorList>
    </citation>
    <scope>NUCLEOTIDE SEQUENCE [LARGE SCALE GENOMIC DNA]</scope>
    <source>
        <strain evidence="3 4">NBRC10032</strain>
    </source>
</reference>
<feature type="region of interest" description="Disordered" evidence="1">
    <location>
        <begin position="162"/>
        <end position="185"/>
    </location>
</feature>
<dbReference type="EMBL" id="BJWK01000007">
    <property type="protein sequence ID" value="GEM09343.1"/>
    <property type="molecule type" value="Genomic_DNA"/>
</dbReference>
<dbReference type="AlphaFoldDB" id="A0A511KG45"/>
<evidence type="ECO:0000313" key="4">
    <source>
        <dbReference type="Proteomes" id="UP000321518"/>
    </source>
</evidence>
<organism evidence="3 4">
    <name type="scientific">Rhodotorula toruloides</name>
    <name type="common">Yeast</name>
    <name type="synonym">Rhodosporidium toruloides</name>
    <dbReference type="NCBI Taxonomy" id="5286"/>
    <lineage>
        <taxon>Eukaryota</taxon>
        <taxon>Fungi</taxon>
        <taxon>Dikarya</taxon>
        <taxon>Basidiomycota</taxon>
        <taxon>Pucciniomycotina</taxon>
        <taxon>Microbotryomycetes</taxon>
        <taxon>Sporidiobolales</taxon>
        <taxon>Sporidiobolaceae</taxon>
        <taxon>Rhodotorula</taxon>
    </lineage>
</organism>
<gene>
    <name evidence="3" type="ORF">Rt10032_c07g3360</name>
</gene>
<accession>A0A511KG45</accession>
<dbReference type="Proteomes" id="UP000321518">
    <property type="component" value="Unassembled WGS sequence"/>
</dbReference>
<proteinExistence type="predicted"/>